<evidence type="ECO:0000256" key="6">
    <source>
        <dbReference type="SAM" id="MobiDB-lite"/>
    </source>
</evidence>
<feature type="compositionally biased region" description="Polar residues" evidence="6">
    <location>
        <begin position="369"/>
        <end position="378"/>
    </location>
</feature>
<keyword evidence="3" id="KW-0238">DNA-binding</keyword>
<feature type="compositionally biased region" description="Low complexity" evidence="6">
    <location>
        <begin position="298"/>
        <end position="315"/>
    </location>
</feature>
<dbReference type="AlphaFoldDB" id="A0A427XHN4"/>
<dbReference type="InterPro" id="IPR050142">
    <property type="entry name" value="MADS-box/MEF2_TF"/>
</dbReference>
<dbReference type="GO" id="GO:0046983">
    <property type="term" value="F:protein dimerization activity"/>
    <property type="evidence" value="ECO:0007669"/>
    <property type="project" value="InterPro"/>
</dbReference>
<dbReference type="EMBL" id="RSCE01000012">
    <property type="protein sequence ID" value="RSH78342.1"/>
    <property type="molecule type" value="Genomic_DNA"/>
</dbReference>
<feature type="compositionally biased region" description="Basic and acidic residues" evidence="6">
    <location>
        <begin position="93"/>
        <end position="123"/>
    </location>
</feature>
<evidence type="ECO:0000256" key="1">
    <source>
        <dbReference type="ARBA" id="ARBA00004123"/>
    </source>
</evidence>
<feature type="region of interest" description="Disordered" evidence="6">
    <location>
        <begin position="55"/>
        <end position="159"/>
    </location>
</feature>
<evidence type="ECO:0000256" key="3">
    <source>
        <dbReference type="ARBA" id="ARBA00023125"/>
    </source>
</evidence>
<dbReference type="Gene3D" id="3.40.1810.10">
    <property type="entry name" value="Transcription factor, MADS-box"/>
    <property type="match status" value="1"/>
</dbReference>
<keyword evidence="9" id="KW-1185">Reference proteome</keyword>
<proteinExistence type="predicted"/>
<keyword evidence="5" id="KW-0539">Nucleus</keyword>
<name>A0A427XHN4_9TREE</name>
<dbReference type="GeneID" id="39586605"/>
<evidence type="ECO:0000256" key="5">
    <source>
        <dbReference type="ARBA" id="ARBA00023242"/>
    </source>
</evidence>
<dbReference type="RefSeq" id="XP_028473489.1">
    <property type="nucleotide sequence ID" value="XM_028617811.1"/>
</dbReference>
<keyword evidence="2" id="KW-0805">Transcription regulation</keyword>
<feature type="domain" description="MADS-box" evidence="7">
    <location>
        <begin position="1"/>
        <end position="33"/>
    </location>
</feature>
<feature type="compositionally biased region" description="Acidic residues" evidence="6">
    <location>
        <begin position="63"/>
        <end position="73"/>
    </location>
</feature>
<dbReference type="OrthoDB" id="1898716at2759"/>
<dbReference type="PROSITE" id="PS50066">
    <property type="entry name" value="MADS_BOX_2"/>
    <property type="match status" value="1"/>
</dbReference>
<evidence type="ECO:0000313" key="9">
    <source>
        <dbReference type="Proteomes" id="UP000279236"/>
    </source>
</evidence>
<accession>A0A427XHN4</accession>
<dbReference type="InterPro" id="IPR036879">
    <property type="entry name" value="TF_MADSbox_sf"/>
</dbReference>
<dbReference type="GO" id="GO:0005634">
    <property type="term" value="C:nucleus"/>
    <property type="evidence" value="ECO:0007669"/>
    <property type="project" value="UniProtKB-SubCell"/>
</dbReference>
<dbReference type="GO" id="GO:0003677">
    <property type="term" value="F:DNA binding"/>
    <property type="evidence" value="ECO:0007669"/>
    <property type="project" value="UniProtKB-KW"/>
</dbReference>
<organism evidence="8 9">
    <name type="scientific">Apiotrichum porosum</name>
    <dbReference type="NCBI Taxonomy" id="105984"/>
    <lineage>
        <taxon>Eukaryota</taxon>
        <taxon>Fungi</taxon>
        <taxon>Dikarya</taxon>
        <taxon>Basidiomycota</taxon>
        <taxon>Agaricomycotina</taxon>
        <taxon>Tremellomycetes</taxon>
        <taxon>Trichosporonales</taxon>
        <taxon>Trichosporonaceae</taxon>
        <taxon>Apiotrichum</taxon>
    </lineage>
</organism>
<feature type="region of interest" description="Disordered" evidence="6">
    <location>
        <begin position="298"/>
        <end position="424"/>
    </location>
</feature>
<reference evidence="8 9" key="1">
    <citation type="submission" date="2018-11" db="EMBL/GenBank/DDBJ databases">
        <title>Genome sequence of Apiotrichum porosum DSM 27194.</title>
        <authorList>
            <person name="Aliyu H."/>
            <person name="Gorte O."/>
            <person name="Ochsenreither K."/>
        </authorList>
    </citation>
    <scope>NUCLEOTIDE SEQUENCE [LARGE SCALE GENOMIC DNA]</scope>
    <source>
        <strain evidence="8 9">DSM 27194</strain>
    </source>
</reference>
<dbReference type="Pfam" id="PF00319">
    <property type="entry name" value="SRF-TF"/>
    <property type="match status" value="1"/>
</dbReference>
<feature type="compositionally biased region" description="Basic and acidic residues" evidence="6">
    <location>
        <begin position="379"/>
        <end position="397"/>
    </location>
</feature>
<comment type="caution">
    <text evidence="8">The sequence shown here is derived from an EMBL/GenBank/DDBJ whole genome shotgun (WGS) entry which is preliminary data.</text>
</comment>
<dbReference type="SUPFAM" id="SSF55455">
    <property type="entry name" value="SRF-like"/>
    <property type="match status" value="1"/>
</dbReference>
<evidence type="ECO:0000256" key="4">
    <source>
        <dbReference type="ARBA" id="ARBA00023163"/>
    </source>
</evidence>
<gene>
    <name evidence="8" type="ORF">EHS24_002062</name>
</gene>
<dbReference type="Proteomes" id="UP000279236">
    <property type="component" value="Unassembled WGS sequence"/>
</dbReference>
<evidence type="ECO:0000259" key="7">
    <source>
        <dbReference type="PROSITE" id="PS50066"/>
    </source>
</evidence>
<evidence type="ECO:0000256" key="2">
    <source>
        <dbReference type="ARBA" id="ARBA00023015"/>
    </source>
</evidence>
<dbReference type="STRING" id="105984.A0A427XHN4"/>
<dbReference type="GO" id="GO:0045944">
    <property type="term" value="P:positive regulation of transcription by RNA polymerase II"/>
    <property type="evidence" value="ECO:0007669"/>
    <property type="project" value="UniProtKB-ARBA"/>
</dbReference>
<dbReference type="PANTHER" id="PTHR48019">
    <property type="entry name" value="SERUM RESPONSE FACTOR HOMOLOG"/>
    <property type="match status" value="1"/>
</dbReference>
<protein>
    <recommendedName>
        <fullName evidence="7">MADS-box domain-containing protein</fullName>
    </recommendedName>
</protein>
<dbReference type="InterPro" id="IPR002100">
    <property type="entry name" value="TF_MADSbox"/>
</dbReference>
<sequence length="424" mass="45114">MKKAYELSVLCGVSVSLLIFAGNGKPYEFSSVDFDTEVDRYNDYEGTIERRRGAEFEAMALAGEDEDDEDEDDNARRASTSKPKPNGPSKSLKGKESFKARRVAYRDGARDGRQAGRGADRGDLSAVMPEDTSFVGGVLDDDSRDNSGGPTPDSPSAAGLSYALNLHNQHQMGGPPPHPQSAPAAPWNAYRQQQAQVQGGAGGFTFPFSQGSSGGPPFPINPGMGGPPLGSVPGVGSGMNMPWDNQMLTTYAWLQIQQAHQEQKRQLLEKQQQQLLDLTSRSGGQALLRDILGPLGSAGSAGASGGASQHAPPSAQSNWNEFVWPTAPADVPDAQGGGVSTPPDDDLLWALSGAGAQQQQQQQPPPPQSYQDFGSHQPQHQDLKRGRERDGDLRLDPRNAGIGCPVGLNVGAIGIDPRAQKRRK</sequence>
<keyword evidence="4" id="KW-0804">Transcription</keyword>
<comment type="subcellular location">
    <subcellularLocation>
        <location evidence="1">Nucleus</location>
    </subcellularLocation>
</comment>
<evidence type="ECO:0000313" key="8">
    <source>
        <dbReference type="EMBL" id="RSH78342.1"/>
    </source>
</evidence>
<dbReference type="SMART" id="SM00432">
    <property type="entry name" value="MADS"/>
    <property type="match status" value="1"/>
</dbReference>